<gene>
    <name evidence="2" type="ORF">IPA_00440</name>
</gene>
<dbReference type="InterPro" id="IPR051840">
    <property type="entry name" value="NifX/NifY_domain"/>
</dbReference>
<reference evidence="2" key="1">
    <citation type="submission" date="2013-11" db="EMBL/GenBank/DDBJ databases">
        <title>Comparative genomics of Ignicoccus.</title>
        <authorList>
            <person name="Podar M."/>
        </authorList>
    </citation>
    <scope>NUCLEOTIDE SEQUENCE</scope>
    <source>
        <strain evidence="2">DSM 13166</strain>
    </source>
</reference>
<evidence type="ECO:0000313" key="3">
    <source>
        <dbReference type="Proteomes" id="UP001063698"/>
    </source>
</evidence>
<dbReference type="PANTHER" id="PTHR33937:SF5">
    <property type="entry name" value="IRON-MOLYBDENUM COFACTOR-BINDING PROTEIN"/>
    <property type="match status" value="1"/>
</dbReference>
<dbReference type="PANTHER" id="PTHR33937">
    <property type="entry name" value="IRON-MOLYBDENUM PROTEIN-RELATED-RELATED"/>
    <property type="match status" value="1"/>
</dbReference>
<dbReference type="Proteomes" id="UP001063698">
    <property type="component" value="Chromosome"/>
</dbReference>
<proteinExistence type="predicted"/>
<dbReference type="CDD" id="cd00562">
    <property type="entry name" value="NifX_NifB"/>
    <property type="match status" value="1"/>
</dbReference>
<dbReference type="EMBL" id="CP006868">
    <property type="protein sequence ID" value="UXD21981.1"/>
    <property type="molecule type" value="Genomic_DNA"/>
</dbReference>
<dbReference type="Pfam" id="PF02579">
    <property type="entry name" value="Nitro_FeMo-Co"/>
    <property type="match status" value="1"/>
</dbReference>
<organism evidence="2 3">
    <name type="scientific">Ignicoccus pacificus DSM 13166</name>
    <dbReference type="NCBI Taxonomy" id="940294"/>
    <lineage>
        <taxon>Archaea</taxon>
        <taxon>Thermoproteota</taxon>
        <taxon>Thermoprotei</taxon>
        <taxon>Desulfurococcales</taxon>
        <taxon>Desulfurococcaceae</taxon>
        <taxon>Ignicoccus</taxon>
    </lineage>
</organism>
<evidence type="ECO:0000313" key="2">
    <source>
        <dbReference type="EMBL" id="UXD21981.1"/>
    </source>
</evidence>
<dbReference type="InterPro" id="IPR003731">
    <property type="entry name" value="Di-Nase_FeMo-co_biosynth"/>
</dbReference>
<dbReference type="InterPro" id="IPR036105">
    <property type="entry name" value="DiNase_FeMo-co_biosyn_sf"/>
</dbReference>
<feature type="domain" description="Dinitrogenase iron-molybdenum cofactor biosynthesis" evidence="1">
    <location>
        <begin position="20"/>
        <end position="114"/>
    </location>
</feature>
<protein>
    <recommendedName>
        <fullName evidence="1">Dinitrogenase iron-molybdenum cofactor biosynthesis domain-containing protein</fullName>
    </recommendedName>
</protein>
<keyword evidence="3" id="KW-1185">Reference proteome</keyword>
<evidence type="ECO:0000259" key="1">
    <source>
        <dbReference type="Pfam" id="PF02579"/>
    </source>
</evidence>
<dbReference type="Gene3D" id="3.30.420.130">
    <property type="entry name" value="Dinitrogenase iron-molybdenum cofactor biosynthesis domain"/>
    <property type="match status" value="1"/>
</dbReference>
<name>A0A977KAF0_9CREN</name>
<dbReference type="KEGG" id="ipc:IPA_00440"/>
<sequence>MRAMICVVIPTDDERTVKLGHFGDAKYYLHFVYENGKWRLMEKVENPFKEDEDHGHEHATMKKRKEILNLNERCDVFVYTFFGPGGEEFMKKHGKKVVHVEPKTSVEEALKKVEEYLKASS</sequence>
<accession>A0A977KAF0</accession>
<dbReference type="AlphaFoldDB" id="A0A977KAF0"/>
<dbReference type="SUPFAM" id="SSF53146">
    <property type="entry name" value="Nitrogenase accessory factor-like"/>
    <property type="match status" value="1"/>
</dbReference>